<dbReference type="GO" id="GO:0005524">
    <property type="term" value="F:ATP binding"/>
    <property type="evidence" value="ECO:0007669"/>
    <property type="project" value="UniProtKB-UniRule"/>
</dbReference>
<evidence type="ECO:0000256" key="6">
    <source>
        <dbReference type="ARBA" id="ARBA00022741"/>
    </source>
</evidence>
<dbReference type="FunFam" id="3.10.20.90:FF:000058">
    <property type="entry name" value="Octicosapeptide/phox/Bem1p domain kinase superfamily protein"/>
    <property type="match status" value="1"/>
</dbReference>
<keyword evidence="3" id="KW-0723">Serine/threonine-protein kinase</keyword>
<feature type="compositionally biased region" description="Basic and acidic residues" evidence="11">
    <location>
        <begin position="560"/>
        <end position="570"/>
    </location>
</feature>
<keyword evidence="5" id="KW-0808">Transferase</keyword>
<feature type="binding site" evidence="10">
    <location>
        <position position="1014"/>
    </location>
    <ligand>
        <name>ATP</name>
        <dbReference type="ChEBI" id="CHEBI:30616"/>
    </ligand>
</feature>
<dbReference type="Pfam" id="PF00564">
    <property type="entry name" value="PB1"/>
    <property type="match status" value="1"/>
</dbReference>
<reference evidence="14 15" key="1">
    <citation type="submission" date="2022-03" db="EMBL/GenBank/DDBJ databases">
        <authorList>
            <person name="Nunn A."/>
            <person name="Chopra R."/>
            <person name="Nunn A."/>
            <person name="Contreras Garrido A."/>
        </authorList>
    </citation>
    <scope>NUCLEOTIDE SEQUENCE [LARGE SCALE GENOMIC DNA]</scope>
</reference>
<dbReference type="InterPro" id="IPR000719">
    <property type="entry name" value="Prot_kinase_dom"/>
</dbReference>
<dbReference type="PANTHER" id="PTHR23257">
    <property type="entry name" value="SERINE-THREONINE PROTEIN KINASE"/>
    <property type="match status" value="1"/>
</dbReference>
<keyword evidence="15" id="KW-1185">Reference proteome</keyword>
<dbReference type="Gene3D" id="3.30.200.20">
    <property type="entry name" value="Phosphorylase Kinase, domain 1"/>
    <property type="match status" value="1"/>
</dbReference>
<dbReference type="PROSITE" id="PS51745">
    <property type="entry name" value="PB1"/>
    <property type="match status" value="1"/>
</dbReference>
<feature type="compositionally biased region" description="Basic and acidic residues" evidence="11">
    <location>
        <begin position="1"/>
        <end position="30"/>
    </location>
</feature>
<dbReference type="Proteomes" id="UP000836841">
    <property type="component" value="Chromosome 4"/>
</dbReference>
<keyword evidence="8 10" id="KW-0067">ATP-binding</keyword>
<feature type="domain" description="PB1" evidence="13">
    <location>
        <begin position="200"/>
        <end position="286"/>
    </location>
</feature>
<feature type="region of interest" description="Disordered" evidence="11">
    <location>
        <begin position="1"/>
        <end position="57"/>
    </location>
</feature>
<dbReference type="InterPro" id="IPR017441">
    <property type="entry name" value="Protein_kinase_ATP_BS"/>
</dbReference>
<dbReference type="AlphaFoldDB" id="A0AAU9S7W7"/>
<comment type="subcellular location">
    <subcellularLocation>
        <location evidence="1">Cytoplasm</location>
    </subcellularLocation>
</comment>
<dbReference type="Gene3D" id="3.10.20.90">
    <property type="entry name" value="Phosphatidylinositol 3-kinase Catalytic Subunit, Chain A, domain 1"/>
    <property type="match status" value="1"/>
</dbReference>
<dbReference type="PANTHER" id="PTHR23257:SF868">
    <property type="entry name" value="KINASE SUPERFAMILY WITH OCTICOSAPEPTIDE_PHOX_BEM1P DOMAIN-CONTAINING PROTEIN"/>
    <property type="match status" value="1"/>
</dbReference>
<proteinExistence type="predicted"/>
<feature type="domain" description="Protein kinase" evidence="12">
    <location>
        <begin position="987"/>
        <end position="1261"/>
    </location>
</feature>
<keyword evidence="2" id="KW-0963">Cytoplasm</keyword>
<evidence type="ECO:0000256" key="10">
    <source>
        <dbReference type="PROSITE-ProRule" id="PRU10141"/>
    </source>
</evidence>
<protein>
    <recommendedName>
        <fullName evidence="16">Protein kinase domain-containing protein</fullName>
    </recommendedName>
</protein>
<dbReference type="SMART" id="SM00666">
    <property type="entry name" value="PB1"/>
    <property type="match status" value="1"/>
</dbReference>
<evidence type="ECO:0000259" key="12">
    <source>
        <dbReference type="PROSITE" id="PS50011"/>
    </source>
</evidence>
<dbReference type="PRINTS" id="PR00109">
    <property type="entry name" value="TYRKINASE"/>
</dbReference>
<sequence>MDRHLDKENMDQAKGYEHARYTSPDPREEGLGSMNQRFSHDSSTNINTNVRPPDYGIPTPARPVLNYSIQTGEEFAFEFMRDRVIMKPQFVPNVYGDPSGRPVSVNLSAMGMVLPIPESVSNTAVLNTAEKRHTFEQERKPPSRIEDKSYHELVQSAPVVSSRNDTGQRPHSLASSRASDSSLNQAKFLCSFGGRIIPRPRDQKLRYVGGETRIIRISKTISFQELMHKMSEMFPEARTIKYQLPGEDLDALVSVSSDEDLQNMMEECYGFGNGGSEKPRMFLLSSSDIEEAHFGLEAAEGDSEVQYVVAVNGMELSSRKGSLGIIAPGNNLDELLHRNTDREISRAVTEPAIASVAPMAGNESLSASQTSQPVTSFPTGNEPFSQPYPGQQFNFAGLGNHQVYTSAHMASIGYIDEKGSAPLHAQPQPHYIPYSANSETPLESVVPHYPHKPEQGVFNGEQIFHVQDPEASSKETKMRRDDSFKKVNDPANISTVETNLSAKEPKMRRETSTPRVSEHSVSSMPGDLTVPDHVLKEEAPIATQICNSTPDPSTSACPEKSLRKSQDHVENNLSAKEPNMRKEHSTTRANEYSISSVSSDSMVPDHTLKEEAPFSMQLSNSTPDPSSFVYPERSLKTSQEYVEKTAALDTASEGIKGNQDNQFYLPGEFSASGIVTSDGDSCNVSNVDQPVIHQRVFHSERTLRDLAETKRLSKSDDSLGSQFVLAKSTSDVFLPISESAETFHEANTESQNVHSSAPVRSAPESLWTAEGNISQFEERNLEPNAPEHVSQAETSVKAVPRGHIENGDIVVDINDRFPRDFLADILKVKESLNFPGLGPLHADGVGVSLNVQNLDPKNWSYFRNLAQGEFERKDLSLMDQDHPGFPTSLTNTDGVPIDYSYPPLQSEKVAPTQLNPQLHFDGNIQPDVSTTAVAASSTVDTQEDYRQPQFKGAEITDANVNTGVPLIDLVAEDSGIRSLQVIKNDDLEELKELGSGTFGTVYHGKWRGTDVAIKRIKRSCFIGRTSEQERLVSFLSQGVGTSEFWHEAEILSKLHHPNVMAFYGVVKDGPGGTLATVTEYMVNGSLRHVLLSNRQIDRRKRLIIAMDAAFGMEYLHSKNIVHFDLKCDNLLVNLKDPARPICKVGDFGLSKIKRNTLVTGGVRGTLPWMAPELLSGSSSKVSEKVDVFSFGIVLWEILTGEEPYANMHYGAIIGGIVNNTLRPTVPSYCDPEWRMLMEQCWAPDPFVRPAFPEIARRLRTMSSSAAQTKAHAANHQNHK</sequence>
<evidence type="ECO:0000256" key="2">
    <source>
        <dbReference type="ARBA" id="ARBA00022490"/>
    </source>
</evidence>
<evidence type="ECO:0000313" key="14">
    <source>
        <dbReference type="EMBL" id="CAH2059322.1"/>
    </source>
</evidence>
<gene>
    <name evidence="14" type="ORF">TAV2_LOCUS12878</name>
</gene>
<dbReference type="GO" id="GO:0005737">
    <property type="term" value="C:cytoplasm"/>
    <property type="evidence" value="ECO:0007669"/>
    <property type="project" value="UniProtKB-SubCell"/>
</dbReference>
<feature type="region of interest" description="Disordered" evidence="11">
    <location>
        <begin position="544"/>
        <end position="602"/>
    </location>
</feature>
<dbReference type="CDD" id="cd13999">
    <property type="entry name" value="STKc_MAP3K-like"/>
    <property type="match status" value="1"/>
</dbReference>
<keyword evidence="4" id="KW-0597">Phosphoprotein</keyword>
<evidence type="ECO:0008006" key="16">
    <source>
        <dbReference type="Google" id="ProtNLM"/>
    </source>
</evidence>
<evidence type="ECO:0000259" key="13">
    <source>
        <dbReference type="PROSITE" id="PS51745"/>
    </source>
</evidence>
<evidence type="ECO:0000256" key="4">
    <source>
        <dbReference type="ARBA" id="ARBA00022553"/>
    </source>
</evidence>
<feature type="compositionally biased region" description="Basic and acidic residues" evidence="11">
    <location>
        <begin position="503"/>
        <end position="518"/>
    </location>
</feature>
<dbReference type="InterPro" id="IPR050167">
    <property type="entry name" value="Ser_Thr_protein_kinase"/>
</dbReference>
<keyword evidence="9" id="KW-0927">Auxin signaling pathway</keyword>
<dbReference type="PROSITE" id="PS00108">
    <property type="entry name" value="PROTEIN_KINASE_ST"/>
    <property type="match status" value="1"/>
</dbReference>
<evidence type="ECO:0000256" key="8">
    <source>
        <dbReference type="ARBA" id="ARBA00022840"/>
    </source>
</evidence>
<dbReference type="SUPFAM" id="SSF56112">
    <property type="entry name" value="Protein kinase-like (PK-like)"/>
    <property type="match status" value="1"/>
</dbReference>
<keyword evidence="6 10" id="KW-0547">Nucleotide-binding</keyword>
<feature type="region of interest" description="Disordered" evidence="11">
    <location>
        <begin position="131"/>
        <end position="150"/>
    </location>
</feature>
<dbReference type="PROSITE" id="PS50011">
    <property type="entry name" value="PROTEIN_KINASE_DOM"/>
    <property type="match status" value="1"/>
</dbReference>
<name>A0AAU9S7W7_THLAR</name>
<evidence type="ECO:0000256" key="3">
    <source>
        <dbReference type="ARBA" id="ARBA00022527"/>
    </source>
</evidence>
<feature type="compositionally biased region" description="Polar residues" evidence="11">
    <location>
        <begin position="33"/>
        <end position="50"/>
    </location>
</feature>
<organism evidence="14 15">
    <name type="scientific">Thlaspi arvense</name>
    <name type="common">Field penny-cress</name>
    <dbReference type="NCBI Taxonomy" id="13288"/>
    <lineage>
        <taxon>Eukaryota</taxon>
        <taxon>Viridiplantae</taxon>
        <taxon>Streptophyta</taxon>
        <taxon>Embryophyta</taxon>
        <taxon>Tracheophyta</taxon>
        <taxon>Spermatophyta</taxon>
        <taxon>Magnoliopsida</taxon>
        <taxon>eudicotyledons</taxon>
        <taxon>Gunneridae</taxon>
        <taxon>Pentapetalae</taxon>
        <taxon>rosids</taxon>
        <taxon>malvids</taxon>
        <taxon>Brassicales</taxon>
        <taxon>Brassicaceae</taxon>
        <taxon>Thlaspideae</taxon>
        <taxon>Thlaspi</taxon>
    </lineage>
</organism>
<feature type="region of interest" description="Disordered" evidence="11">
    <location>
        <begin position="493"/>
        <end position="528"/>
    </location>
</feature>
<dbReference type="FunFam" id="3.30.200.20:FF:000081">
    <property type="entry name" value="Octicosapeptide/phox/Bem1p domain kinase superfamily protein"/>
    <property type="match status" value="1"/>
</dbReference>
<dbReference type="InterPro" id="IPR008271">
    <property type="entry name" value="Ser/Thr_kinase_AS"/>
</dbReference>
<dbReference type="InterPro" id="IPR011009">
    <property type="entry name" value="Kinase-like_dom_sf"/>
</dbReference>
<dbReference type="GO" id="GO:0004674">
    <property type="term" value="F:protein serine/threonine kinase activity"/>
    <property type="evidence" value="ECO:0007669"/>
    <property type="project" value="UniProtKB-KW"/>
</dbReference>
<dbReference type="GO" id="GO:0010928">
    <property type="term" value="P:regulation of auxin mediated signaling pathway"/>
    <property type="evidence" value="ECO:0007669"/>
    <property type="project" value="UniProtKB-ARBA"/>
</dbReference>
<evidence type="ECO:0000256" key="5">
    <source>
        <dbReference type="ARBA" id="ARBA00022679"/>
    </source>
</evidence>
<dbReference type="Gene3D" id="1.10.510.10">
    <property type="entry name" value="Transferase(Phosphotransferase) domain 1"/>
    <property type="match status" value="1"/>
</dbReference>
<dbReference type="Pfam" id="PF07714">
    <property type="entry name" value="PK_Tyr_Ser-Thr"/>
    <property type="match status" value="1"/>
</dbReference>
<keyword evidence="7" id="KW-0418">Kinase</keyword>
<dbReference type="PROSITE" id="PS00107">
    <property type="entry name" value="PROTEIN_KINASE_ATP"/>
    <property type="match status" value="1"/>
</dbReference>
<dbReference type="GO" id="GO:0009734">
    <property type="term" value="P:auxin-activated signaling pathway"/>
    <property type="evidence" value="ECO:0007669"/>
    <property type="project" value="UniProtKB-KW"/>
</dbReference>
<feature type="compositionally biased region" description="Polar residues" evidence="11">
    <location>
        <begin position="544"/>
        <end position="556"/>
    </location>
</feature>
<evidence type="ECO:0000313" key="15">
    <source>
        <dbReference type="Proteomes" id="UP000836841"/>
    </source>
</evidence>
<dbReference type="EMBL" id="OU466860">
    <property type="protein sequence ID" value="CAH2059322.1"/>
    <property type="molecule type" value="Genomic_DNA"/>
</dbReference>
<evidence type="ECO:0000256" key="9">
    <source>
        <dbReference type="ARBA" id="ARBA00023294"/>
    </source>
</evidence>
<feature type="region of interest" description="Disordered" evidence="11">
    <location>
        <begin position="156"/>
        <end position="179"/>
    </location>
</feature>
<dbReference type="SUPFAM" id="SSF54277">
    <property type="entry name" value="CAD &amp; PB1 domains"/>
    <property type="match status" value="1"/>
</dbReference>
<dbReference type="InterPro" id="IPR000270">
    <property type="entry name" value="PB1_dom"/>
</dbReference>
<dbReference type="SMART" id="SM00220">
    <property type="entry name" value="S_TKc"/>
    <property type="match status" value="1"/>
</dbReference>
<evidence type="ECO:0000256" key="1">
    <source>
        <dbReference type="ARBA" id="ARBA00004496"/>
    </source>
</evidence>
<evidence type="ECO:0000256" key="7">
    <source>
        <dbReference type="ARBA" id="ARBA00022777"/>
    </source>
</evidence>
<dbReference type="CDD" id="cd06410">
    <property type="entry name" value="PB1_UP2"/>
    <property type="match status" value="1"/>
</dbReference>
<dbReference type="InterPro" id="IPR053793">
    <property type="entry name" value="PB1-like"/>
</dbReference>
<feature type="compositionally biased region" description="Polar residues" evidence="11">
    <location>
        <begin position="158"/>
        <end position="169"/>
    </location>
</feature>
<evidence type="ECO:0000256" key="11">
    <source>
        <dbReference type="SAM" id="MobiDB-lite"/>
    </source>
</evidence>
<accession>A0AAU9S7W7</accession>
<dbReference type="FunFam" id="1.10.510.10:FF:000142">
    <property type="entry name" value="Octicosapeptide/phox/Bem1p domain kinase superfamily protein"/>
    <property type="match status" value="1"/>
</dbReference>
<dbReference type="InterPro" id="IPR001245">
    <property type="entry name" value="Ser-Thr/Tyr_kinase_cat_dom"/>
</dbReference>